<dbReference type="EMBL" id="BSYO01000008">
    <property type="protein sequence ID" value="GMH08494.1"/>
    <property type="molecule type" value="Genomic_DNA"/>
</dbReference>
<dbReference type="Proteomes" id="UP001279734">
    <property type="component" value="Unassembled WGS sequence"/>
</dbReference>
<keyword evidence="3" id="KW-1185">Reference proteome</keyword>
<reference evidence="2" key="1">
    <citation type="submission" date="2023-05" db="EMBL/GenBank/DDBJ databases">
        <title>Nepenthes gracilis genome sequencing.</title>
        <authorList>
            <person name="Fukushima K."/>
        </authorList>
    </citation>
    <scope>NUCLEOTIDE SEQUENCE</scope>
    <source>
        <strain evidence="2">SING2019-196</strain>
    </source>
</reference>
<evidence type="ECO:0000313" key="2">
    <source>
        <dbReference type="EMBL" id="GMH08494.1"/>
    </source>
</evidence>
<protein>
    <submittedName>
        <fullName evidence="2">Uncharacterized protein</fullName>
    </submittedName>
</protein>
<dbReference type="AlphaFoldDB" id="A0AAD3SD59"/>
<sequence length="401" mass="44753">MPFPMKVQPIDSHTIRESILADSAKPVFKSRFRRLFDRQLPNVLRISSAEKPNGEEISFKKDSGAEFEPSSVCLARMVENFIEESNDKQPAAKCSRNRCNCFNGNSNDSSDDESDTWNDSVNPNPSCGDACEILKSLTVCASVIERNILADAAKIVEQNKTCRGKDELRKIITDNLSIFGYDASICKSVWDKSPSYPAGEYEYIDVVVSGEERLLIDVDFRSEFEIARSTGTYKAILQSLPYIFVGKPDRLQQIISIVSEAAKQSLRKKGMHIAPWRKAEYMRAKWLSSYTRASSLPSPPPNDAVKESDVETRAECETVKDSGWLENETEAGELDLIFGEQSWSEDANPVENESPTTDNFAAEEKTSVVPSPWKPPAIIPKSCEKRAKVVTGLAFLLGERP</sequence>
<dbReference type="PANTHER" id="PTHR31579">
    <property type="entry name" value="OS03G0796600 PROTEIN"/>
    <property type="match status" value="1"/>
</dbReference>
<dbReference type="InterPro" id="IPR006502">
    <property type="entry name" value="PDDEXK-like"/>
</dbReference>
<evidence type="ECO:0000256" key="1">
    <source>
        <dbReference type="SAM" id="MobiDB-lite"/>
    </source>
</evidence>
<dbReference type="NCBIfam" id="TIGR01615">
    <property type="entry name" value="A_thal_3542"/>
    <property type="match status" value="1"/>
</dbReference>
<organism evidence="2 3">
    <name type="scientific">Nepenthes gracilis</name>
    <name type="common">Slender pitcher plant</name>
    <dbReference type="NCBI Taxonomy" id="150966"/>
    <lineage>
        <taxon>Eukaryota</taxon>
        <taxon>Viridiplantae</taxon>
        <taxon>Streptophyta</taxon>
        <taxon>Embryophyta</taxon>
        <taxon>Tracheophyta</taxon>
        <taxon>Spermatophyta</taxon>
        <taxon>Magnoliopsida</taxon>
        <taxon>eudicotyledons</taxon>
        <taxon>Gunneridae</taxon>
        <taxon>Pentapetalae</taxon>
        <taxon>Caryophyllales</taxon>
        <taxon>Nepenthaceae</taxon>
        <taxon>Nepenthes</taxon>
    </lineage>
</organism>
<feature type="region of interest" description="Disordered" evidence="1">
    <location>
        <begin position="345"/>
        <end position="376"/>
    </location>
</feature>
<name>A0AAD3SD59_NEPGR</name>
<feature type="compositionally biased region" description="Polar residues" evidence="1">
    <location>
        <begin position="345"/>
        <end position="359"/>
    </location>
</feature>
<dbReference type="PANTHER" id="PTHR31579:SF1">
    <property type="entry name" value="OS03G0796600 PROTEIN"/>
    <property type="match status" value="1"/>
</dbReference>
<evidence type="ECO:0000313" key="3">
    <source>
        <dbReference type="Proteomes" id="UP001279734"/>
    </source>
</evidence>
<proteinExistence type="predicted"/>
<dbReference type="Pfam" id="PF04720">
    <property type="entry name" value="PDDEXK_6"/>
    <property type="match status" value="1"/>
</dbReference>
<comment type="caution">
    <text evidence="2">The sequence shown here is derived from an EMBL/GenBank/DDBJ whole genome shotgun (WGS) entry which is preliminary data.</text>
</comment>
<accession>A0AAD3SD59</accession>
<gene>
    <name evidence="2" type="ORF">Nepgr_010334</name>
</gene>